<name>A0AAN7JJH7_9MYRT</name>
<evidence type="ECO:0000313" key="1">
    <source>
        <dbReference type="EMBL" id="KAK4746844.1"/>
    </source>
</evidence>
<comment type="caution">
    <text evidence="1">The sequence shown here is derived from an EMBL/GenBank/DDBJ whole genome shotgun (WGS) entry which is preliminary data.</text>
</comment>
<gene>
    <name evidence="1" type="ORF">SAY87_025881</name>
</gene>
<evidence type="ECO:0000313" key="2">
    <source>
        <dbReference type="Proteomes" id="UP001345219"/>
    </source>
</evidence>
<organism evidence="1 2">
    <name type="scientific">Trapa incisa</name>
    <dbReference type="NCBI Taxonomy" id="236973"/>
    <lineage>
        <taxon>Eukaryota</taxon>
        <taxon>Viridiplantae</taxon>
        <taxon>Streptophyta</taxon>
        <taxon>Embryophyta</taxon>
        <taxon>Tracheophyta</taxon>
        <taxon>Spermatophyta</taxon>
        <taxon>Magnoliopsida</taxon>
        <taxon>eudicotyledons</taxon>
        <taxon>Gunneridae</taxon>
        <taxon>Pentapetalae</taxon>
        <taxon>rosids</taxon>
        <taxon>malvids</taxon>
        <taxon>Myrtales</taxon>
        <taxon>Lythraceae</taxon>
        <taxon>Trapa</taxon>
    </lineage>
</organism>
<keyword evidence="2" id="KW-1185">Reference proteome</keyword>
<dbReference type="AlphaFoldDB" id="A0AAN7JJH7"/>
<protein>
    <submittedName>
        <fullName evidence="1">Uncharacterized protein</fullName>
    </submittedName>
</protein>
<dbReference type="Proteomes" id="UP001345219">
    <property type="component" value="Chromosome 20"/>
</dbReference>
<accession>A0AAN7JJH7</accession>
<sequence>MGQFLLVEAATEIVLWFCTIWFPFLHSDLVLGLVKGGPRSRFDHGSGSKSWTWTRLGKTHARLEPGPTESYWTSIGCNFSFLQFTESNPFCCFSIADFVLLDRCSTCRHYFLSFSAISDLRGTFFRPGFLSEEKEGFSLLPIGIWSVGIDPSSPER</sequence>
<dbReference type="EMBL" id="JAXIOK010000020">
    <property type="protein sequence ID" value="KAK4746844.1"/>
    <property type="molecule type" value="Genomic_DNA"/>
</dbReference>
<proteinExistence type="predicted"/>
<reference evidence="1 2" key="1">
    <citation type="journal article" date="2023" name="Hortic Res">
        <title>Pangenome of water caltrop reveals structural variations and asymmetric subgenome divergence after allopolyploidization.</title>
        <authorList>
            <person name="Zhang X."/>
            <person name="Chen Y."/>
            <person name="Wang L."/>
            <person name="Yuan Y."/>
            <person name="Fang M."/>
            <person name="Shi L."/>
            <person name="Lu R."/>
            <person name="Comes H.P."/>
            <person name="Ma Y."/>
            <person name="Chen Y."/>
            <person name="Huang G."/>
            <person name="Zhou Y."/>
            <person name="Zheng Z."/>
            <person name="Qiu Y."/>
        </authorList>
    </citation>
    <scope>NUCLEOTIDE SEQUENCE [LARGE SCALE GENOMIC DNA]</scope>
    <source>
        <tissue evidence="1">Roots</tissue>
    </source>
</reference>